<gene>
    <name evidence="3" type="ORF">ACFQH5_07170</name>
</gene>
<dbReference type="Pfam" id="PF12158">
    <property type="entry name" value="DUF3592"/>
    <property type="match status" value="1"/>
</dbReference>
<dbReference type="InterPro" id="IPR021994">
    <property type="entry name" value="DUF3592"/>
</dbReference>
<protein>
    <submittedName>
        <fullName evidence="3">DUF3592 domain-containing protein</fullName>
    </submittedName>
</protein>
<proteinExistence type="predicted"/>
<organism evidence="3 4">
    <name type="scientific">Halomonas salifodinae</name>
    <dbReference type="NCBI Taxonomy" id="438745"/>
    <lineage>
        <taxon>Bacteria</taxon>
        <taxon>Pseudomonadati</taxon>
        <taxon>Pseudomonadota</taxon>
        <taxon>Gammaproteobacteria</taxon>
        <taxon>Oceanospirillales</taxon>
        <taxon>Halomonadaceae</taxon>
        <taxon>Halomonas</taxon>
    </lineage>
</organism>
<dbReference type="EMBL" id="JBHSZP010000014">
    <property type="protein sequence ID" value="MFC7089324.1"/>
    <property type="molecule type" value="Genomic_DNA"/>
</dbReference>
<reference evidence="4" key="1">
    <citation type="journal article" date="2019" name="Int. J. Syst. Evol. Microbiol.">
        <title>The Global Catalogue of Microorganisms (GCM) 10K type strain sequencing project: providing services to taxonomists for standard genome sequencing and annotation.</title>
        <authorList>
            <consortium name="The Broad Institute Genomics Platform"/>
            <consortium name="The Broad Institute Genome Sequencing Center for Infectious Disease"/>
            <person name="Wu L."/>
            <person name="Ma J."/>
        </authorList>
    </citation>
    <scope>NUCLEOTIDE SEQUENCE [LARGE SCALE GENOMIC DNA]</scope>
    <source>
        <strain evidence="4">CGMCC 1.13666</strain>
    </source>
</reference>
<keyword evidence="1" id="KW-0812">Transmembrane</keyword>
<evidence type="ECO:0000313" key="4">
    <source>
        <dbReference type="Proteomes" id="UP001596411"/>
    </source>
</evidence>
<dbReference type="Proteomes" id="UP001596411">
    <property type="component" value="Unassembled WGS sequence"/>
</dbReference>
<evidence type="ECO:0000313" key="3">
    <source>
        <dbReference type="EMBL" id="MFC7089324.1"/>
    </source>
</evidence>
<feature type="domain" description="DUF3592" evidence="2">
    <location>
        <begin position="37"/>
        <end position="121"/>
    </location>
</feature>
<dbReference type="RefSeq" id="WP_346060711.1">
    <property type="nucleotide sequence ID" value="NZ_BAAADR010000002.1"/>
</dbReference>
<feature type="transmembrane region" description="Helical" evidence="1">
    <location>
        <begin position="135"/>
        <end position="153"/>
    </location>
</feature>
<evidence type="ECO:0000256" key="1">
    <source>
        <dbReference type="SAM" id="Phobius"/>
    </source>
</evidence>
<keyword evidence="1" id="KW-0472">Membrane</keyword>
<name>A0ABW2EWN6_9GAMM</name>
<keyword evidence="1" id="KW-1133">Transmembrane helix</keyword>
<keyword evidence="4" id="KW-1185">Reference proteome</keyword>
<evidence type="ECO:0000259" key="2">
    <source>
        <dbReference type="Pfam" id="PF12158"/>
    </source>
</evidence>
<sequence>MTAALPLLVALAAGLGAWLSARAVWRRRDVKRWPVAEARVTASEVVAVRTQGARREHPESPPRYQARIAVALRVGGRDYHTDNARFDAPPLFARRERAEAYLADYPQGRRLTLRYRPDDPRCAQFGEAAIPWQRLGLSGFLALMALLALFVYFR</sequence>
<comment type="caution">
    <text evidence="3">The sequence shown here is derived from an EMBL/GenBank/DDBJ whole genome shotgun (WGS) entry which is preliminary data.</text>
</comment>
<accession>A0ABW2EWN6</accession>